<keyword evidence="2 4" id="KW-0067">ATP-binding</keyword>
<keyword evidence="4" id="KW-0378">Hydrolase</keyword>
<dbReference type="PROSITE" id="PS00211">
    <property type="entry name" value="ABC_TRANSPORTER_1"/>
    <property type="match status" value="1"/>
</dbReference>
<evidence type="ECO:0000313" key="5">
    <source>
        <dbReference type="Proteomes" id="UP000316213"/>
    </source>
</evidence>
<organism evidence="4 5">
    <name type="scientific">Neorhodopirellula pilleata</name>
    <dbReference type="NCBI Taxonomy" id="2714738"/>
    <lineage>
        <taxon>Bacteria</taxon>
        <taxon>Pseudomonadati</taxon>
        <taxon>Planctomycetota</taxon>
        <taxon>Planctomycetia</taxon>
        <taxon>Pirellulales</taxon>
        <taxon>Pirellulaceae</taxon>
        <taxon>Neorhodopirellula</taxon>
    </lineage>
</organism>
<sequence length="321" mass="35137">MISSPPDAITVTELKKSFGRGSNSHTALDGISFRLFPGERLAYLGPNGAGKTTMIRCLSGRTRPDSGRIELMGQPAHHRHVRETLGLVPQEIALYGDLTTRENLSAFGRFHGLTGKILRHKIQWALTWTGLEDRADHLVNTFSGGMKRRINLACGVLHDPEILLLDEPSVGVDPQSRQRIFSMLDELSVRGTSILLTTHHLDEAETQCDRIVIVDHGRVVATGTFDELIKQTIGVDRTVTIRLDQVLRGSGNETLAMTGLNLIVHPGESTIAAKIQDVAAELPRLIDALRSAGYGVTDVDVQNPSLHHVFLHLTGHALRDG</sequence>
<proteinExistence type="predicted"/>
<keyword evidence="1" id="KW-0547">Nucleotide-binding</keyword>
<dbReference type="GO" id="GO:0005524">
    <property type="term" value="F:ATP binding"/>
    <property type="evidence" value="ECO:0007669"/>
    <property type="project" value="UniProtKB-KW"/>
</dbReference>
<reference evidence="4 5" key="1">
    <citation type="submission" date="2019-02" db="EMBL/GenBank/DDBJ databases">
        <title>Deep-cultivation of Planctomycetes and their phenomic and genomic characterization uncovers novel biology.</title>
        <authorList>
            <person name="Wiegand S."/>
            <person name="Jogler M."/>
            <person name="Boedeker C."/>
            <person name="Pinto D."/>
            <person name="Vollmers J."/>
            <person name="Rivas-Marin E."/>
            <person name="Kohn T."/>
            <person name="Peeters S.H."/>
            <person name="Heuer A."/>
            <person name="Rast P."/>
            <person name="Oberbeckmann S."/>
            <person name="Bunk B."/>
            <person name="Jeske O."/>
            <person name="Meyerdierks A."/>
            <person name="Storesund J.E."/>
            <person name="Kallscheuer N."/>
            <person name="Luecker S."/>
            <person name="Lage O.M."/>
            <person name="Pohl T."/>
            <person name="Merkel B.J."/>
            <person name="Hornburger P."/>
            <person name="Mueller R.-W."/>
            <person name="Bruemmer F."/>
            <person name="Labrenz M."/>
            <person name="Spormann A.M."/>
            <person name="Op Den Camp H."/>
            <person name="Overmann J."/>
            <person name="Amann R."/>
            <person name="Jetten M.S.M."/>
            <person name="Mascher T."/>
            <person name="Medema M.H."/>
            <person name="Devos D.P."/>
            <person name="Kaster A.-K."/>
            <person name="Ovreas L."/>
            <person name="Rohde M."/>
            <person name="Galperin M.Y."/>
            <person name="Jogler C."/>
        </authorList>
    </citation>
    <scope>NUCLEOTIDE SEQUENCE [LARGE SCALE GENOMIC DNA]</scope>
    <source>
        <strain evidence="4 5">Pla100</strain>
    </source>
</reference>
<dbReference type="Proteomes" id="UP000316213">
    <property type="component" value="Unassembled WGS sequence"/>
</dbReference>
<gene>
    <name evidence="4" type="primary">drrA_1</name>
    <name evidence="4" type="ORF">Pla100_15710</name>
</gene>
<dbReference type="InterPro" id="IPR003593">
    <property type="entry name" value="AAA+_ATPase"/>
</dbReference>
<dbReference type="PROSITE" id="PS50893">
    <property type="entry name" value="ABC_TRANSPORTER_2"/>
    <property type="match status" value="1"/>
</dbReference>
<dbReference type="AlphaFoldDB" id="A0A5C6APC9"/>
<keyword evidence="5" id="KW-1185">Reference proteome</keyword>
<evidence type="ECO:0000259" key="3">
    <source>
        <dbReference type="PROSITE" id="PS50893"/>
    </source>
</evidence>
<comment type="caution">
    <text evidence="4">The sequence shown here is derived from an EMBL/GenBank/DDBJ whole genome shotgun (WGS) entry which is preliminary data.</text>
</comment>
<dbReference type="EC" id="3.6.3.-" evidence="4"/>
<protein>
    <submittedName>
        <fullName evidence="4">Daunorubicin/doxorubicin resistance ATP-binding protein DrrA</fullName>
        <ecNumber evidence="4">3.6.3.-</ecNumber>
    </submittedName>
</protein>
<dbReference type="GO" id="GO:0016887">
    <property type="term" value="F:ATP hydrolysis activity"/>
    <property type="evidence" value="ECO:0007669"/>
    <property type="project" value="InterPro"/>
</dbReference>
<dbReference type="EMBL" id="SJPM01000002">
    <property type="protein sequence ID" value="TWU01835.1"/>
    <property type="molecule type" value="Genomic_DNA"/>
</dbReference>
<dbReference type="InterPro" id="IPR017871">
    <property type="entry name" value="ABC_transporter-like_CS"/>
</dbReference>
<evidence type="ECO:0000313" key="4">
    <source>
        <dbReference type="EMBL" id="TWU01835.1"/>
    </source>
</evidence>
<dbReference type="InterPro" id="IPR003439">
    <property type="entry name" value="ABC_transporter-like_ATP-bd"/>
</dbReference>
<name>A0A5C6APC9_9BACT</name>
<dbReference type="Pfam" id="PF00005">
    <property type="entry name" value="ABC_tran"/>
    <property type="match status" value="1"/>
</dbReference>
<dbReference type="Gene3D" id="3.40.50.300">
    <property type="entry name" value="P-loop containing nucleotide triphosphate hydrolases"/>
    <property type="match status" value="1"/>
</dbReference>
<evidence type="ECO:0000256" key="2">
    <source>
        <dbReference type="ARBA" id="ARBA00022840"/>
    </source>
</evidence>
<dbReference type="PANTHER" id="PTHR43582:SF2">
    <property type="entry name" value="LINEARMYCIN RESISTANCE ATP-BINDING PROTEIN LNRL"/>
    <property type="match status" value="1"/>
</dbReference>
<dbReference type="InterPro" id="IPR027417">
    <property type="entry name" value="P-loop_NTPase"/>
</dbReference>
<dbReference type="OrthoDB" id="9804819at2"/>
<dbReference type="RefSeq" id="WP_146577058.1">
    <property type="nucleotide sequence ID" value="NZ_SJPM01000002.1"/>
</dbReference>
<dbReference type="SMART" id="SM00382">
    <property type="entry name" value="AAA"/>
    <property type="match status" value="1"/>
</dbReference>
<feature type="domain" description="ABC transporter" evidence="3">
    <location>
        <begin position="9"/>
        <end position="241"/>
    </location>
</feature>
<dbReference type="SUPFAM" id="SSF52540">
    <property type="entry name" value="P-loop containing nucleoside triphosphate hydrolases"/>
    <property type="match status" value="1"/>
</dbReference>
<dbReference type="PANTHER" id="PTHR43582">
    <property type="entry name" value="LINEARMYCIN RESISTANCE ATP-BINDING PROTEIN LNRL"/>
    <property type="match status" value="1"/>
</dbReference>
<evidence type="ECO:0000256" key="1">
    <source>
        <dbReference type="ARBA" id="ARBA00022741"/>
    </source>
</evidence>
<accession>A0A5C6APC9</accession>